<dbReference type="RefSeq" id="WP_052634890.1">
    <property type="nucleotide sequence ID" value="NZ_JPIT01000039.1"/>
</dbReference>
<name>A0A0C3N991_9PORP</name>
<reference evidence="2 4" key="1">
    <citation type="submission" date="2014-07" db="EMBL/GenBank/DDBJ databases">
        <title>Porphyromonadaceae bacterium OUH 308042 = ATCC BAA-2681 = DSM 28342 draft genome.</title>
        <authorList>
            <person name="Sydenham T.V."/>
            <person name="Hasman H."/>
            <person name="Justensen U.S."/>
        </authorList>
    </citation>
    <scope>NUCLEOTIDE SEQUENCE [LARGE SCALE GENOMIC DNA]</scope>
    <source>
        <strain evidence="2 4">OUH 308042</strain>
    </source>
</reference>
<dbReference type="InterPro" id="IPR024079">
    <property type="entry name" value="MetalloPept_cat_dom_sf"/>
</dbReference>
<accession>A0A0C3N991</accession>
<dbReference type="AlphaFoldDB" id="A0A0C3N991"/>
<organism evidence="2 4">
    <name type="scientific">Sanguibacteroides justesenii</name>
    <dbReference type="NCBI Taxonomy" id="1547597"/>
    <lineage>
        <taxon>Bacteria</taxon>
        <taxon>Pseudomonadati</taxon>
        <taxon>Bacteroidota</taxon>
        <taxon>Bacteroidia</taxon>
        <taxon>Bacteroidales</taxon>
        <taxon>Porphyromonadaceae</taxon>
        <taxon>Sanguibacteroides</taxon>
    </lineage>
</organism>
<evidence type="ECO:0000313" key="4">
    <source>
        <dbReference type="Proteomes" id="UP000031980"/>
    </source>
</evidence>
<proteinExistence type="predicted"/>
<evidence type="ECO:0000313" key="1">
    <source>
        <dbReference type="EMBL" id="KIO42506.1"/>
    </source>
</evidence>
<dbReference type="SUPFAM" id="SSF55486">
    <property type="entry name" value="Metalloproteases ('zincins'), catalytic domain"/>
    <property type="match status" value="1"/>
</dbReference>
<dbReference type="GO" id="GO:0008237">
    <property type="term" value="F:metallopeptidase activity"/>
    <property type="evidence" value="ECO:0007669"/>
    <property type="project" value="InterPro"/>
</dbReference>
<evidence type="ECO:0008006" key="5">
    <source>
        <dbReference type="Google" id="ProtNLM"/>
    </source>
</evidence>
<evidence type="ECO:0000313" key="3">
    <source>
        <dbReference type="Proteomes" id="UP000031937"/>
    </source>
</evidence>
<comment type="caution">
    <text evidence="2">The sequence shown here is derived from an EMBL/GenBank/DDBJ whole genome shotgun (WGS) entry which is preliminary data.</text>
</comment>
<dbReference type="OrthoDB" id="785995at2"/>
<sequence length="109" mass="12192">MDHLPSGTAAASNLPRNGAPGEMIRINYWNRYGRELSHEKKVFVLVHAIGHIIGLKHTNYLSLGETGILIPGTPQTDSYSVMNGGTAGIPWERFSEYDIIAVRRIYPQW</sequence>
<dbReference type="Proteomes" id="UP000031937">
    <property type="component" value="Unassembled WGS sequence"/>
</dbReference>
<keyword evidence="4" id="KW-1185">Reference proteome</keyword>
<dbReference type="Proteomes" id="UP000031980">
    <property type="component" value="Unassembled WGS sequence"/>
</dbReference>
<dbReference type="Gene3D" id="3.40.390.10">
    <property type="entry name" value="Collagenase (Catalytic Domain)"/>
    <property type="match status" value="1"/>
</dbReference>
<dbReference type="InterPro" id="IPR024653">
    <property type="entry name" value="Peptidase_M10/M27/M57"/>
</dbReference>
<protein>
    <recommendedName>
        <fullName evidence="5">Peptidase M10 metallopeptidase domain-containing protein</fullName>
    </recommendedName>
</protein>
<dbReference type="EMBL" id="JPIT01000039">
    <property type="protein sequence ID" value="KIO42506.1"/>
    <property type="molecule type" value="Genomic_DNA"/>
</dbReference>
<dbReference type="Pfam" id="PF12388">
    <property type="entry name" value="Peptidase_M57"/>
    <property type="match status" value="1"/>
</dbReference>
<evidence type="ECO:0000313" key="2">
    <source>
        <dbReference type="EMBL" id="KIO42592.1"/>
    </source>
</evidence>
<gene>
    <name evidence="2" type="ORF">BA92_14600</name>
    <name evidence="1" type="ORF">IE90_14575</name>
</gene>
<reference evidence="1 3" key="2">
    <citation type="submission" date="2014-07" db="EMBL/GenBank/DDBJ databases">
        <title>Porphyromonadaceae bacterium OUH 334697 = ATCC BAA-2682 = DSM 28341 draft genome.</title>
        <authorList>
            <person name="Sydenham T.V."/>
            <person name="Hasman H."/>
            <person name="Justesen U.S."/>
        </authorList>
    </citation>
    <scope>NUCLEOTIDE SEQUENCE [LARGE SCALE GENOMIC DNA]</scope>
    <source>
        <strain evidence="1 3">OUH 334697</strain>
    </source>
</reference>
<dbReference type="EMBL" id="JPIU01000051">
    <property type="protein sequence ID" value="KIO42592.1"/>
    <property type="molecule type" value="Genomic_DNA"/>
</dbReference>